<dbReference type="InterPro" id="IPR027417">
    <property type="entry name" value="P-loop_NTPase"/>
</dbReference>
<dbReference type="Pfam" id="PF00300">
    <property type="entry name" value="His_Phos_1"/>
    <property type="match status" value="2"/>
</dbReference>
<dbReference type="GO" id="GO:0004331">
    <property type="term" value="F:fructose-2,6-bisphosphate 2-phosphatase activity"/>
    <property type="evidence" value="ECO:0007669"/>
    <property type="project" value="TreeGrafter"/>
</dbReference>
<evidence type="ECO:0000256" key="4">
    <source>
        <dbReference type="PIRSR" id="PIRSR613078-2"/>
    </source>
</evidence>
<dbReference type="SMART" id="SM00855">
    <property type="entry name" value="PGAM"/>
    <property type="match status" value="1"/>
</dbReference>
<reference evidence="8" key="1">
    <citation type="submission" date="2016-06" db="UniProtKB">
        <authorList>
            <consortium name="WormBaseParasite"/>
        </authorList>
    </citation>
    <scope>IDENTIFICATION</scope>
</reference>
<dbReference type="CDD" id="cd07067">
    <property type="entry name" value="HP_PGM_like"/>
    <property type="match status" value="1"/>
</dbReference>
<evidence type="ECO:0000313" key="8">
    <source>
        <dbReference type="WBParaSite" id="SSLN_0000546801-mRNA-1"/>
    </source>
</evidence>
<accession>A0A183SM49</accession>
<dbReference type="SUPFAM" id="SSF52540">
    <property type="entry name" value="P-loop containing nucleoside triphosphate hydrolases"/>
    <property type="match status" value="1"/>
</dbReference>
<dbReference type="STRING" id="70667.A0A183SM49"/>
<evidence type="ECO:0000256" key="2">
    <source>
        <dbReference type="ARBA" id="ARBA00022741"/>
    </source>
</evidence>
<dbReference type="AlphaFoldDB" id="A0A183SM49"/>
<dbReference type="GO" id="GO:0006003">
    <property type="term" value="P:fructose 2,6-bisphosphate metabolic process"/>
    <property type="evidence" value="ECO:0007669"/>
    <property type="project" value="InterPro"/>
</dbReference>
<dbReference type="OrthoDB" id="267323at2759"/>
<name>A0A183SM49_SCHSO</name>
<dbReference type="Pfam" id="PF01591">
    <property type="entry name" value="6PF2K"/>
    <property type="match status" value="2"/>
</dbReference>
<dbReference type="PROSITE" id="PS00175">
    <property type="entry name" value="PG_MUTASE"/>
    <property type="match status" value="1"/>
</dbReference>
<keyword evidence="3" id="KW-0067">ATP-binding</keyword>
<dbReference type="InterPro" id="IPR003094">
    <property type="entry name" value="6Pfruct_kin"/>
</dbReference>
<keyword evidence="2" id="KW-0547">Nucleotide-binding</keyword>
<dbReference type="GO" id="GO:0005524">
    <property type="term" value="F:ATP binding"/>
    <property type="evidence" value="ECO:0007669"/>
    <property type="project" value="UniProtKB-KW"/>
</dbReference>
<dbReference type="InterPro" id="IPR001345">
    <property type="entry name" value="PG/BPGM_mutase_AS"/>
</dbReference>
<protein>
    <submittedName>
        <fullName evidence="8">6-phosphofructo-2-kinase</fullName>
    </submittedName>
</protein>
<dbReference type="InterPro" id="IPR013078">
    <property type="entry name" value="His_Pase_superF_clade-1"/>
</dbReference>
<organism evidence="8">
    <name type="scientific">Schistocephalus solidus</name>
    <name type="common">Tapeworm</name>
    <dbReference type="NCBI Taxonomy" id="70667"/>
    <lineage>
        <taxon>Eukaryota</taxon>
        <taxon>Metazoa</taxon>
        <taxon>Spiralia</taxon>
        <taxon>Lophotrochozoa</taxon>
        <taxon>Platyhelminthes</taxon>
        <taxon>Cestoda</taxon>
        <taxon>Eucestoda</taxon>
        <taxon>Diphyllobothriidea</taxon>
        <taxon>Diphyllobothriidae</taxon>
        <taxon>Schistocephalus</taxon>
    </lineage>
</organism>
<dbReference type="SUPFAM" id="SSF53254">
    <property type="entry name" value="Phosphoglycerate mutase-like"/>
    <property type="match status" value="1"/>
</dbReference>
<keyword evidence="7" id="KW-1185">Reference proteome</keyword>
<evidence type="ECO:0000256" key="3">
    <source>
        <dbReference type="ARBA" id="ARBA00022840"/>
    </source>
</evidence>
<feature type="binding site" evidence="4">
    <location>
        <begin position="453"/>
        <end position="460"/>
    </location>
    <ligand>
        <name>substrate</name>
    </ligand>
</feature>
<feature type="domain" description="6-phosphofructo-2-kinase" evidence="5">
    <location>
        <begin position="102"/>
        <end position="138"/>
    </location>
</feature>
<dbReference type="GO" id="GO:0003873">
    <property type="term" value="F:6-phosphofructo-2-kinase activity"/>
    <property type="evidence" value="ECO:0007669"/>
    <property type="project" value="InterPro"/>
</dbReference>
<dbReference type="Gene3D" id="3.40.50.300">
    <property type="entry name" value="P-loop containing nucleotide triphosphate hydrolases"/>
    <property type="match status" value="2"/>
</dbReference>
<reference evidence="6 7" key="2">
    <citation type="submission" date="2018-11" db="EMBL/GenBank/DDBJ databases">
        <authorList>
            <consortium name="Pathogen Informatics"/>
        </authorList>
    </citation>
    <scope>NUCLEOTIDE SEQUENCE [LARGE SCALE GENOMIC DNA]</scope>
    <source>
        <strain evidence="6 7">NST_G2</strain>
    </source>
</reference>
<evidence type="ECO:0000313" key="7">
    <source>
        <dbReference type="Proteomes" id="UP000275846"/>
    </source>
</evidence>
<comment type="similarity">
    <text evidence="1">In the C-terminal section; belongs to the phosphoglycerate mutase family.</text>
</comment>
<feature type="domain" description="6-phosphofructo-2-kinase" evidence="5">
    <location>
        <begin position="148"/>
        <end position="276"/>
    </location>
</feature>
<dbReference type="PANTHER" id="PTHR10606">
    <property type="entry name" value="6-PHOSPHOFRUCTO-2-KINASE/FRUCTOSE-2,6-BISPHOSPHATASE"/>
    <property type="match status" value="1"/>
</dbReference>
<dbReference type="Proteomes" id="UP000275846">
    <property type="component" value="Unassembled WGS sequence"/>
</dbReference>
<dbReference type="InterPro" id="IPR029033">
    <property type="entry name" value="His_PPase_superfam"/>
</dbReference>
<dbReference type="Gene3D" id="3.40.50.1240">
    <property type="entry name" value="Phosphoglycerate mutase-like"/>
    <property type="match status" value="1"/>
</dbReference>
<dbReference type="PANTHER" id="PTHR10606:SF44">
    <property type="entry name" value="6-PHOSPHOFRUCTO 2-KINASE_FRUCTOSE 2,6-BISPHOSPHATASE LONG FORM"/>
    <property type="match status" value="1"/>
</dbReference>
<dbReference type="PIRSF" id="PIRSF000709">
    <property type="entry name" value="6PFK_2-Ptase"/>
    <property type="match status" value="1"/>
</dbReference>
<dbReference type="GO" id="GO:0006000">
    <property type="term" value="P:fructose metabolic process"/>
    <property type="evidence" value="ECO:0007669"/>
    <property type="project" value="InterPro"/>
</dbReference>
<dbReference type="GO" id="GO:0005829">
    <property type="term" value="C:cytosol"/>
    <property type="evidence" value="ECO:0007669"/>
    <property type="project" value="TreeGrafter"/>
</dbReference>
<feature type="binding site" evidence="4">
    <location>
        <position position="503"/>
    </location>
    <ligand>
        <name>substrate</name>
    </ligand>
</feature>
<sequence>MVFCRISHNVRAHFGRKCTTVFKPTNARCIDITLSEVSRAWDPIKGRASRLRLDRQPRLSDNPLERIEHGFRQKSFPTIFCSSQQKYLFFDKFYFWKALCTADERTVIVLVGLPARGKTYISRRLTRYLNWIGINTRVKISCFLSFSLCRKAASDALDDLTEWLEADGEIAVFDATNTTRARREMVYNHCVKHKFKVIFVESICDNKKVIQASILEVKVNSPDYAGVDKDIALQDFLQRIEHYTSRYEPIDDDLDKDLSYIKIFNQGQRYLANRIEADETSRSNLRPVLSLPVRFNQLIPLLIDFGYVRALQAACGAMPQRQTAGLVPDWVRAQKSGLPGPELTRLLVVGRLKRDCRILEPTSCLPQGLCLVGCDEEFLARQARPSSIMRSGKLWLVSLMLNCENHLHQLFELNQPALPQEFVNVKFRGNVNSRIVYYLMNINVGKRTIYLVRHGESELNLQGRIGGDSSLSERGRLFAQKLGKFMEDEGLSDLKVWTSHFRRTIQTSEFIQCSRLEHWKALDELDAGVCEGMTYDEIQQQYPLEFSRRDADKYNYRYPMGEASLPASLLIGPPRVPMVPDGLIGHRKRTLPPLPSPFQSYQDLVARLEPVIMELERQTSVMVICHQAVARCLLAYFLELDKVELPYIKVPLHTVFKLTPTAYRCISETVHLDVPAVDTHRSKPKVS</sequence>
<proteinExistence type="inferred from homology"/>
<dbReference type="EMBL" id="UYSU01033196">
    <property type="protein sequence ID" value="VDL91682.1"/>
    <property type="molecule type" value="Genomic_DNA"/>
</dbReference>
<evidence type="ECO:0000256" key="1">
    <source>
        <dbReference type="ARBA" id="ARBA00008408"/>
    </source>
</evidence>
<dbReference type="PRINTS" id="PR00991">
    <property type="entry name" value="6PFRUCTKNASE"/>
</dbReference>
<evidence type="ECO:0000313" key="6">
    <source>
        <dbReference type="EMBL" id="VDL91682.1"/>
    </source>
</evidence>
<gene>
    <name evidence="6" type="ORF">SSLN_LOCUS5297</name>
</gene>
<dbReference type="InterPro" id="IPR013079">
    <property type="entry name" value="6Phosfructo_kin"/>
</dbReference>
<evidence type="ECO:0000259" key="5">
    <source>
        <dbReference type="Pfam" id="PF01591"/>
    </source>
</evidence>
<dbReference type="WBParaSite" id="SSLN_0000546801-mRNA-1">
    <property type="protein sequence ID" value="SSLN_0000546801-mRNA-1"/>
    <property type="gene ID" value="SSLN_0000546801"/>
</dbReference>